<keyword evidence="6" id="KW-0547">Nucleotide-binding</keyword>
<evidence type="ECO:0000313" key="12">
    <source>
        <dbReference type="EMBL" id="MDR6726380.1"/>
    </source>
</evidence>
<dbReference type="Pfam" id="PF00512">
    <property type="entry name" value="HisKA"/>
    <property type="match status" value="1"/>
</dbReference>
<evidence type="ECO:0000256" key="3">
    <source>
        <dbReference type="ARBA" id="ARBA00012438"/>
    </source>
</evidence>
<dbReference type="InterPro" id="IPR025847">
    <property type="entry name" value="MEDS_domain"/>
</dbReference>
<dbReference type="FunFam" id="3.30.565.10:FF:000010">
    <property type="entry name" value="Sensor histidine kinase RcsC"/>
    <property type="match status" value="1"/>
</dbReference>
<dbReference type="CDD" id="cd16922">
    <property type="entry name" value="HATPase_EvgS-ArcB-TorS-like"/>
    <property type="match status" value="1"/>
</dbReference>
<evidence type="ECO:0000256" key="7">
    <source>
        <dbReference type="ARBA" id="ARBA00022777"/>
    </source>
</evidence>
<evidence type="ECO:0000256" key="2">
    <source>
        <dbReference type="ARBA" id="ARBA00006402"/>
    </source>
</evidence>
<dbReference type="AlphaFoldDB" id="A0AAP5LR64"/>
<dbReference type="Gene3D" id="3.30.565.10">
    <property type="entry name" value="Histidine kinase-like ATPase, C-terminal domain"/>
    <property type="match status" value="1"/>
</dbReference>
<dbReference type="SUPFAM" id="SSF55874">
    <property type="entry name" value="ATPase domain of HSP90 chaperone/DNA topoisomerase II/histidine kinase"/>
    <property type="match status" value="1"/>
</dbReference>
<comment type="catalytic activity">
    <reaction evidence="1">
        <text>ATP + protein L-histidine = ADP + protein N-phospho-L-histidine.</text>
        <dbReference type="EC" id="2.7.13.3"/>
    </reaction>
</comment>
<dbReference type="Pfam" id="PF14417">
    <property type="entry name" value="MEDS"/>
    <property type="match status" value="1"/>
</dbReference>
<dbReference type="CDD" id="cd00082">
    <property type="entry name" value="HisKA"/>
    <property type="match status" value="1"/>
</dbReference>
<dbReference type="PRINTS" id="PR00344">
    <property type="entry name" value="BCTRLSENSOR"/>
</dbReference>
<evidence type="ECO:0000256" key="9">
    <source>
        <dbReference type="ARBA" id="ARBA00023012"/>
    </source>
</evidence>
<dbReference type="InterPro" id="IPR003661">
    <property type="entry name" value="HisK_dim/P_dom"/>
</dbReference>
<evidence type="ECO:0000256" key="4">
    <source>
        <dbReference type="ARBA" id="ARBA00022553"/>
    </source>
</evidence>
<dbReference type="EMBL" id="JAVDTR010000016">
    <property type="protein sequence ID" value="MDR6726380.1"/>
    <property type="molecule type" value="Genomic_DNA"/>
</dbReference>
<dbReference type="PANTHER" id="PTHR45339:SF1">
    <property type="entry name" value="HYBRID SIGNAL TRANSDUCTION HISTIDINE KINASE J"/>
    <property type="match status" value="1"/>
</dbReference>
<evidence type="ECO:0000256" key="1">
    <source>
        <dbReference type="ARBA" id="ARBA00000085"/>
    </source>
</evidence>
<keyword evidence="5" id="KW-0808">Transferase</keyword>
<name>A0AAP5LR64_PAEAM</name>
<dbReference type="InterPro" id="IPR005467">
    <property type="entry name" value="His_kinase_dom"/>
</dbReference>
<dbReference type="RefSeq" id="WP_310144634.1">
    <property type="nucleotide sequence ID" value="NZ_JAVDTR010000016.1"/>
</dbReference>
<proteinExistence type="inferred from homology"/>
<comment type="similarity">
    <text evidence="2">In the N-terminal section; belongs to the phytochrome family.</text>
</comment>
<evidence type="ECO:0000256" key="10">
    <source>
        <dbReference type="ARBA" id="ARBA00074306"/>
    </source>
</evidence>
<keyword evidence="7 12" id="KW-0418">Kinase</keyword>
<evidence type="ECO:0000256" key="8">
    <source>
        <dbReference type="ARBA" id="ARBA00022840"/>
    </source>
</evidence>
<dbReference type="SMART" id="SM00387">
    <property type="entry name" value="HATPase_c"/>
    <property type="match status" value="1"/>
</dbReference>
<evidence type="ECO:0000259" key="11">
    <source>
        <dbReference type="PROSITE" id="PS50109"/>
    </source>
</evidence>
<protein>
    <recommendedName>
        <fullName evidence="10">Circadian input-output histidine kinase CikA</fullName>
        <ecNumber evidence="3">2.7.13.3</ecNumber>
    </recommendedName>
</protein>
<evidence type="ECO:0000256" key="5">
    <source>
        <dbReference type="ARBA" id="ARBA00022679"/>
    </source>
</evidence>
<reference evidence="12" key="1">
    <citation type="submission" date="2023-07" db="EMBL/GenBank/DDBJ databases">
        <title>Sorghum-associated microbial communities from plants grown in Nebraska, USA.</title>
        <authorList>
            <person name="Schachtman D."/>
        </authorList>
    </citation>
    <scope>NUCLEOTIDE SEQUENCE</scope>
    <source>
        <strain evidence="12">BE80</strain>
    </source>
</reference>
<keyword evidence="9" id="KW-0902">Two-component regulatory system</keyword>
<dbReference type="SUPFAM" id="SSF47384">
    <property type="entry name" value="Homodimeric domain of signal transducing histidine kinase"/>
    <property type="match status" value="1"/>
</dbReference>
<comment type="caution">
    <text evidence="12">The sequence shown here is derived from an EMBL/GenBank/DDBJ whole genome shotgun (WGS) entry which is preliminary data.</text>
</comment>
<sequence>MSKQAIPLNSLTEVTNGGHIIYFFEDFNCYVDNAVSYIMTGIDQGHHILLIEQTATYHKILQKLKGSVPHDQLQYLHYANNIEYYGEHGNFEFQHILAHFENIMGDIQEQNKPIRTWANVMTWGDHPEKQILDNLVTYERQTTCVVQDYGMLSVCAYNTEMISSSVQTKLMREHEYMMTDLEFVKSPLYHYKASDDVIFPSLSVQSQLLYEQKHLMIEKKAVETASQVKSDFITTMNHEIRTPMNGLLGISELLAATDPNAEQREYVTTIQSSGKSLLRIVNDILDFNKLESSYDQLLIEPFNPRESVKETLDILHTAISDKNLQVNISIDTRIPQIVVGDDGRFRQVLLNLLGNAVKFTPAGSIDIDVVLLNTDDNKLKMQVTIQDTGTGIPQDKRSQLFLPFSRVDNSVTRRTEGTGLGLAICKRIIELMNGEIRLEDEHKDIPGTTITFTAEFNAYLEFDL</sequence>
<dbReference type="InterPro" id="IPR003594">
    <property type="entry name" value="HATPase_dom"/>
</dbReference>
<dbReference type="InterPro" id="IPR004358">
    <property type="entry name" value="Sig_transdc_His_kin-like_C"/>
</dbReference>
<dbReference type="Proteomes" id="UP001254832">
    <property type="component" value="Unassembled WGS sequence"/>
</dbReference>
<dbReference type="PANTHER" id="PTHR45339">
    <property type="entry name" value="HYBRID SIGNAL TRANSDUCTION HISTIDINE KINASE J"/>
    <property type="match status" value="1"/>
</dbReference>
<organism evidence="12 13">
    <name type="scientific">Paenibacillus amylolyticus</name>
    <dbReference type="NCBI Taxonomy" id="1451"/>
    <lineage>
        <taxon>Bacteria</taxon>
        <taxon>Bacillati</taxon>
        <taxon>Bacillota</taxon>
        <taxon>Bacilli</taxon>
        <taxon>Bacillales</taxon>
        <taxon>Paenibacillaceae</taxon>
        <taxon>Paenibacillus</taxon>
    </lineage>
</organism>
<dbReference type="InterPro" id="IPR036890">
    <property type="entry name" value="HATPase_C_sf"/>
</dbReference>
<dbReference type="EC" id="2.7.13.3" evidence="3"/>
<dbReference type="SMART" id="SM00388">
    <property type="entry name" value="HisKA"/>
    <property type="match status" value="1"/>
</dbReference>
<evidence type="ECO:0000256" key="6">
    <source>
        <dbReference type="ARBA" id="ARBA00022741"/>
    </source>
</evidence>
<evidence type="ECO:0000313" key="13">
    <source>
        <dbReference type="Proteomes" id="UP001254832"/>
    </source>
</evidence>
<gene>
    <name evidence="12" type="ORF">J2W91_004891</name>
</gene>
<keyword evidence="4" id="KW-0597">Phosphoprotein</keyword>
<accession>A0AAP5LR64</accession>
<feature type="domain" description="Histidine kinase" evidence="11">
    <location>
        <begin position="235"/>
        <end position="458"/>
    </location>
</feature>
<dbReference type="GO" id="GO:0000155">
    <property type="term" value="F:phosphorelay sensor kinase activity"/>
    <property type="evidence" value="ECO:0007669"/>
    <property type="project" value="InterPro"/>
</dbReference>
<dbReference type="PROSITE" id="PS50109">
    <property type="entry name" value="HIS_KIN"/>
    <property type="match status" value="1"/>
</dbReference>
<dbReference type="Gene3D" id="1.10.287.130">
    <property type="match status" value="1"/>
</dbReference>
<dbReference type="InterPro" id="IPR036097">
    <property type="entry name" value="HisK_dim/P_sf"/>
</dbReference>
<dbReference type="GO" id="GO:0005524">
    <property type="term" value="F:ATP binding"/>
    <property type="evidence" value="ECO:0007669"/>
    <property type="project" value="UniProtKB-KW"/>
</dbReference>
<keyword evidence="8" id="KW-0067">ATP-binding</keyword>
<dbReference type="Pfam" id="PF02518">
    <property type="entry name" value="HATPase_c"/>
    <property type="match status" value="1"/>
</dbReference>